<dbReference type="AlphaFoldDB" id="A0A2T0SNX3"/>
<dbReference type="EMBL" id="PVTF01000014">
    <property type="protein sequence ID" value="PRY35118.1"/>
    <property type="molecule type" value="Genomic_DNA"/>
</dbReference>
<organism evidence="1 2">
    <name type="scientific">Umezawaea tangerina</name>
    <dbReference type="NCBI Taxonomy" id="84725"/>
    <lineage>
        <taxon>Bacteria</taxon>
        <taxon>Bacillati</taxon>
        <taxon>Actinomycetota</taxon>
        <taxon>Actinomycetes</taxon>
        <taxon>Pseudonocardiales</taxon>
        <taxon>Pseudonocardiaceae</taxon>
        <taxon>Umezawaea</taxon>
    </lineage>
</organism>
<evidence type="ECO:0000313" key="1">
    <source>
        <dbReference type="EMBL" id="PRY35118.1"/>
    </source>
</evidence>
<proteinExistence type="predicted"/>
<reference evidence="1 2" key="1">
    <citation type="submission" date="2018-03" db="EMBL/GenBank/DDBJ databases">
        <title>Genomic Encyclopedia of Archaeal and Bacterial Type Strains, Phase II (KMG-II): from individual species to whole genera.</title>
        <authorList>
            <person name="Goeker M."/>
        </authorList>
    </citation>
    <scope>NUCLEOTIDE SEQUENCE [LARGE SCALE GENOMIC DNA]</scope>
    <source>
        <strain evidence="1 2">DSM 44720</strain>
    </source>
</reference>
<protein>
    <recommendedName>
        <fullName evidence="3">LigA protein</fullName>
    </recommendedName>
</protein>
<accession>A0A2T0SNX3</accession>
<gene>
    <name evidence="1" type="ORF">CLV43_11436</name>
</gene>
<dbReference type="OrthoDB" id="3848913at2"/>
<comment type="caution">
    <text evidence="1">The sequence shown here is derived from an EMBL/GenBank/DDBJ whole genome shotgun (WGS) entry which is preliminary data.</text>
</comment>
<sequence length="651" mass="69674">MTPDDTEVRSAGTTLHAWADSGGQVFQSAGPQTIYGLDMLHPEPIAPNDLTVAMQAFVDPPGMQSAREALGIHGVAVLVAEQGDGASTAAVRLLGEYKANDGEYVGSLQTLTVDWAIPNTSRIPREPRVGYLLDLTAEDEELRTGFRSGLVRLGSQLVNSGSCLVVLVTRDQWGDVTRDPELKGITAPLGRPDARALAIKHVNALHRRPDRLPSLDRNDISNVLSSQAKPGLAAELAHALAIAEGENLEARLREVLEWREYVRQRFDDTGEQWERALLWTVAALDGAPKRVIIEAARDLLNRLKITIDLGQALVKRDLTSCLTTIQARQHDGTVSINAGMPGVASVVLAHIWQEYVELRDVMLDWLTSIGARGGVAASFSHEVSQALLSLAEHDDGGAVLSSLSAWVNENTGRRDLIARLLEDAAFEGKVERPARKLLLDWAKTTNTAQHAVVAQVCGGRFGRRYPERALVRLRWLFIKGGEESKQRAGDALRALFVSNEDINCAVLNTVLAWDVEVALAAFTMTITATTTTLPQLAVLLDPVRDPAGEVERALVVGWRIIFSSRENAADQVAALRSWFDAAGTGALPGDRVMAILRAAGSSVLGGSSVIGLAIKATQDSGGAGADACAQLINGLMADVAADAGALSGRVG</sequence>
<dbReference type="Proteomes" id="UP000239494">
    <property type="component" value="Unassembled WGS sequence"/>
</dbReference>
<dbReference type="RefSeq" id="WP_146175052.1">
    <property type="nucleotide sequence ID" value="NZ_PVTF01000014.1"/>
</dbReference>
<keyword evidence="2" id="KW-1185">Reference proteome</keyword>
<evidence type="ECO:0008006" key="3">
    <source>
        <dbReference type="Google" id="ProtNLM"/>
    </source>
</evidence>
<name>A0A2T0SNX3_9PSEU</name>
<evidence type="ECO:0000313" key="2">
    <source>
        <dbReference type="Proteomes" id="UP000239494"/>
    </source>
</evidence>